<organism evidence="1 2">
    <name type="scientific">Spiroplasma chinense</name>
    <dbReference type="NCBI Taxonomy" id="216932"/>
    <lineage>
        <taxon>Bacteria</taxon>
        <taxon>Bacillati</taxon>
        <taxon>Mycoplasmatota</taxon>
        <taxon>Mollicutes</taxon>
        <taxon>Entomoplasmatales</taxon>
        <taxon>Spiroplasmataceae</taxon>
        <taxon>Spiroplasma</taxon>
    </lineage>
</organism>
<proteinExistence type="predicted"/>
<dbReference type="EMBL" id="CP043026">
    <property type="protein sequence ID" value="QEH61833.1"/>
    <property type="molecule type" value="Genomic_DNA"/>
</dbReference>
<accession>A0A5B9Y4X1</accession>
<protein>
    <submittedName>
        <fullName evidence="1">Uncharacterized protein</fullName>
    </submittedName>
</protein>
<dbReference type="KEGG" id="schi:SCHIN_v1c06360"/>
<dbReference type="RefSeq" id="WP_166508218.1">
    <property type="nucleotide sequence ID" value="NZ_CP043026.1"/>
</dbReference>
<dbReference type="AlphaFoldDB" id="A0A5B9Y4X1"/>
<sequence length="180" mass="20682">MEKKVYNLSETSLGKITFMDGTVFISVTFVADSGEKINEVILVPSIEDGIRKFPGFFMELGFKYVQDKLTFHNRIIEWMGENWFENGIKSFQKEMAEVHGFPDFLSMDPMEWVKSEPEMVPLILVHIASRFTNGYLKLPGSIRDLEISVRFVKNVLAINFWEEGNPVPKIQGMHTNTPRG</sequence>
<dbReference type="Proteomes" id="UP000323144">
    <property type="component" value="Chromosome"/>
</dbReference>
<reference evidence="1 2" key="1">
    <citation type="submission" date="2019-08" db="EMBL/GenBank/DDBJ databases">
        <title>Complete genome sequence of Spiroplasma chinense CCH (DSM 19755).</title>
        <authorList>
            <person name="Shen H.-Y."/>
            <person name="Lin Y.-C."/>
            <person name="Chou L."/>
            <person name="Kuo C.-H."/>
        </authorList>
    </citation>
    <scope>NUCLEOTIDE SEQUENCE [LARGE SCALE GENOMIC DNA]</scope>
    <source>
        <strain evidence="1 2">CCH</strain>
    </source>
</reference>
<keyword evidence="2" id="KW-1185">Reference proteome</keyword>
<evidence type="ECO:0000313" key="2">
    <source>
        <dbReference type="Proteomes" id="UP000323144"/>
    </source>
</evidence>
<evidence type="ECO:0000313" key="1">
    <source>
        <dbReference type="EMBL" id="QEH61833.1"/>
    </source>
</evidence>
<gene>
    <name evidence="1" type="ORF">SCHIN_v1c06360</name>
</gene>
<name>A0A5B9Y4X1_9MOLU</name>